<reference evidence="1 2" key="1">
    <citation type="submission" date="2020-08" db="EMBL/GenBank/DDBJ databases">
        <title>Genomic Encyclopedia of Type Strains, Phase III (KMG-III): the genomes of soil and plant-associated and newly described type strains.</title>
        <authorList>
            <person name="Whitman W."/>
        </authorList>
    </citation>
    <scope>NUCLEOTIDE SEQUENCE [LARGE SCALE GENOMIC DNA]</scope>
    <source>
        <strain evidence="1 2">CECT 5831</strain>
    </source>
</reference>
<sequence length="74" mass="8462">MMKAPAQERPEYKGNKVKEIAPISNNPVVSGAMRQEDLRLAPRYRRLDPVVVIQSGHRFGRQSRCLLWTTGTVR</sequence>
<accession>A0A839TP33</accession>
<gene>
    <name evidence="1" type="ORF">FHS19_002995</name>
</gene>
<organism evidence="1 2">
    <name type="scientific">Paenibacillus rhizosphaerae</name>
    <dbReference type="NCBI Taxonomy" id="297318"/>
    <lineage>
        <taxon>Bacteria</taxon>
        <taxon>Bacillati</taxon>
        <taxon>Bacillota</taxon>
        <taxon>Bacilli</taxon>
        <taxon>Bacillales</taxon>
        <taxon>Paenibacillaceae</taxon>
        <taxon>Paenibacillus</taxon>
    </lineage>
</organism>
<dbReference type="EMBL" id="JACHXJ010000002">
    <property type="protein sequence ID" value="MBB3128341.1"/>
    <property type="molecule type" value="Genomic_DNA"/>
</dbReference>
<name>A0A839TP33_9BACL</name>
<evidence type="ECO:0000313" key="2">
    <source>
        <dbReference type="Proteomes" id="UP000517523"/>
    </source>
</evidence>
<protein>
    <submittedName>
        <fullName evidence="1">Propanediol dehydratase small subunit</fullName>
    </submittedName>
</protein>
<evidence type="ECO:0000313" key="1">
    <source>
        <dbReference type="EMBL" id="MBB3128341.1"/>
    </source>
</evidence>
<dbReference type="RefSeq" id="WP_183582521.1">
    <property type="nucleotide sequence ID" value="NZ_JACHXJ010000002.1"/>
</dbReference>
<dbReference type="AlphaFoldDB" id="A0A839TP33"/>
<dbReference type="Proteomes" id="UP000517523">
    <property type="component" value="Unassembled WGS sequence"/>
</dbReference>
<proteinExistence type="predicted"/>
<comment type="caution">
    <text evidence="1">The sequence shown here is derived from an EMBL/GenBank/DDBJ whole genome shotgun (WGS) entry which is preliminary data.</text>
</comment>